<evidence type="ECO:0000313" key="1">
    <source>
        <dbReference type="EMBL" id="VYS99749.1"/>
    </source>
</evidence>
<dbReference type="InterPro" id="IPR053745">
    <property type="entry name" value="Viral_Tail_Comp_sf"/>
</dbReference>
<name>A0A6N2T2X3_9FIRM</name>
<organism evidence="1">
    <name type="scientific">Anaerococcus vaginalis</name>
    <dbReference type="NCBI Taxonomy" id="33037"/>
    <lineage>
        <taxon>Bacteria</taxon>
        <taxon>Bacillati</taxon>
        <taxon>Bacillota</taxon>
        <taxon>Tissierellia</taxon>
        <taxon>Tissierellales</taxon>
        <taxon>Peptoniphilaceae</taxon>
        <taxon>Anaerococcus</taxon>
    </lineage>
</organism>
<sequence length="121" mass="14040">MNQEIYDLIFKRIQELGYECYPFLPKEGTTYPFVVLGEVDLKPKATKSFSLGQASIFIHIWTKKESRKECETMCQKIGLACHKFTSPHVWILLDGSTRVLADNSTNETLWHGVLNLTYKFY</sequence>
<dbReference type="AlphaFoldDB" id="A0A6N2T2X3"/>
<accession>A0A6N2T2X3</accession>
<dbReference type="Gene3D" id="3.30.2000.30">
    <property type="match status" value="1"/>
</dbReference>
<dbReference type="EMBL" id="CACRSW010000023">
    <property type="protein sequence ID" value="VYS99749.1"/>
    <property type="molecule type" value="Genomic_DNA"/>
</dbReference>
<protein>
    <submittedName>
        <fullName evidence="1">Uncharacterized protein</fullName>
    </submittedName>
</protein>
<reference evidence="1" key="1">
    <citation type="submission" date="2019-11" db="EMBL/GenBank/DDBJ databases">
        <authorList>
            <person name="Feng L."/>
        </authorList>
    </citation>
    <scope>NUCLEOTIDE SEQUENCE</scope>
    <source>
        <strain evidence="1">AvaginalisLFYP127</strain>
    </source>
</reference>
<dbReference type="RefSeq" id="WP_156329030.1">
    <property type="nucleotide sequence ID" value="NZ_CACRSW010000023.1"/>
</dbReference>
<gene>
    <name evidence="1" type="ORF">AVLFYP127_00452</name>
</gene>
<proteinExistence type="predicted"/>